<comment type="caution">
    <text evidence="1">The sequence shown here is derived from an EMBL/GenBank/DDBJ whole genome shotgun (WGS) entry which is preliminary data.</text>
</comment>
<dbReference type="AlphaFoldDB" id="X0VJ01"/>
<sequence length="86" mass="10298">MLNKKTKEIKSLCNETKINFLKIGEILIEIRDKELWKEKYKSFTGYLTSEKFEFTRMMAYNLMKVYNEFGDIKELHKLGIGKLIQL</sequence>
<evidence type="ECO:0000313" key="1">
    <source>
        <dbReference type="EMBL" id="GAG00521.1"/>
    </source>
</evidence>
<dbReference type="EMBL" id="BARS01027712">
    <property type="protein sequence ID" value="GAG00521.1"/>
    <property type="molecule type" value="Genomic_DNA"/>
</dbReference>
<proteinExistence type="predicted"/>
<organism evidence="1">
    <name type="scientific">marine sediment metagenome</name>
    <dbReference type="NCBI Taxonomy" id="412755"/>
    <lineage>
        <taxon>unclassified sequences</taxon>
        <taxon>metagenomes</taxon>
        <taxon>ecological metagenomes</taxon>
    </lineage>
</organism>
<feature type="non-terminal residue" evidence="1">
    <location>
        <position position="86"/>
    </location>
</feature>
<reference evidence="1" key="1">
    <citation type="journal article" date="2014" name="Front. Microbiol.">
        <title>High frequency of phylogenetically diverse reductive dehalogenase-homologous genes in deep subseafloor sedimentary metagenomes.</title>
        <authorList>
            <person name="Kawai M."/>
            <person name="Futagami T."/>
            <person name="Toyoda A."/>
            <person name="Takaki Y."/>
            <person name="Nishi S."/>
            <person name="Hori S."/>
            <person name="Arai W."/>
            <person name="Tsubouchi T."/>
            <person name="Morono Y."/>
            <person name="Uchiyama I."/>
            <person name="Ito T."/>
            <person name="Fujiyama A."/>
            <person name="Inagaki F."/>
            <person name="Takami H."/>
        </authorList>
    </citation>
    <scope>NUCLEOTIDE SEQUENCE</scope>
    <source>
        <strain evidence="1">Expedition CK06-06</strain>
    </source>
</reference>
<name>X0VJ01_9ZZZZ</name>
<accession>X0VJ01</accession>
<gene>
    <name evidence="1" type="ORF">S01H1_43492</name>
</gene>
<protein>
    <submittedName>
        <fullName evidence="1">Uncharacterized protein</fullName>
    </submittedName>
</protein>